<evidence type="ECO:0000313" key="2">
    <source>
        <dbReference type="Proteomes" id="UP000447434"/>
    </source>
</evidence>
<dbReference type="Proteomes" id="UP000447434">
    <property type="component" value="Chromosome 8"/>
</dbReference>
<dbReference type="AlphaFoldDB" id="A0A6A4Q3P0"/>
<sequence>MESIQLPHSDTQPNTHLSLPITFPFTITVASPTTHLPITFTVTTTTISITPIPKHHHFGLSQYPSPTNSLGLLLPISNLTLPIIINIATDNIFVTVNVTNNNTVFFSPFVNNTTRIPVSQRPRAFQIFNLTGITDTASITLPLMLTINITVDTESAIVVNFIVMEENMIISSDRVLRIHDYIAILTMRSRLP</sequence>
<organism evidence="1 2">
    <name type="scientific">Lupinus albus</name>
    <name type="common">White lupine</name>
    <name type="synonym">Lupinus termis</name>
    <dbReference type="NCBI Taxonomy" id="3870"/>
    <lineage>
        <taxon>Eukaryota</taxon>
        <taxon>Viridiplantae</taxon>
        <taxon>Streptophyta</taxon>
        <taxon>Embryophyta</taxon>
        <taxon>Tracheophyta</taxon>
        <taxon>Spermatophyta</taxon>
        <taxon>Magnoliopsida</taxon>
        <taxon>eudicotyledons</taxon>
        <taxon>Gunneridae</taxon>
        <taxon>Pentapetalae</taxon>
        <taxon>rosids</taxon>
        <taxon>fabids</taxon>
        <taxon>Fabales</taxon>
        <taxon>Fabaceae</taxon>
        <taxon>Papilionoideae</taxon>
        <taxon>50 kb inversion clade</taxon>
        <taxon>genistoids sensu lato</taxon>
        <taxon>core genistoids</taxon>
        <taxon>Genisteae</taxon>
        <taxon>Lupinus</taxon>
    </lineage>
</organism>
<dbReference type="EMBL" id="WOCE01000008">
    <property type="protein sequence ID" value="KAE9608219.1"/>
    <property type="molecule type" value="Genomic_DNA"/>
</dbReference>
<proteinExistence type="predicted"/>
<keyword evidence="2" id="KW-1185">Reference proteome</keyword>
<name>A0A6A4Q3P0_LUPAL</name>
<protein>
    <submittedName>
        <fullName evidence="1">Uncharacterized protein</fullName>
    </submittedName>
</protein>
<reference evidence="2" key="1">
    <citation type="journal article" date="2020" name="Nat. Commun.">
        <title>Genome sequence of the cluster root forming white lupin.</title>
        <authorList>
            <person name="Hufnagel B."/>
            <person name="Marques A."/>
            <person name="Soriano A."/>
            <person name="Marques L."/>
            <person name="Divol F."/>
            <person name="Doumas P."/>
            <person name="Sallet E."/>
            <person name="Mancinotti D."/>
            <person name="Carrere S."/>
            <person name="Marande W."/>
            <person name="Arribat S."/>
            <person name="Keller J."/>
            <person name="Huneau C."/>
            <person name="Blein T."/>
            <person name="Aime D."/>
            <person name="Laguerre M."/>
            <person name="Taylor J."/>
            <person name="Schubert V."/>
            <person name="Nelson M."/>
            <person name="Geu-Flores F."/>
            <person name="Crespi M."/>
            <person name="Gallardo-Guerrero K."/>
            <person name="Delaux P.-M."/>
            <person name="Salse J."/>
            <person name="Berges H."/>
            <person name="Guyot R."/>
            <person name="Gouzy J."/>
            <person name="Peret B."/>
        </authorList>
    </citation>
    <scope>NUCLEOTIDE SEQUENCE [LARGE SCALE GENOMIC DNA]</scope>
    <source>
        <strain evidence="2">cv. Amiga</strain>
    </source>
</reference>
<gene>
    <name evidence="1" type="ORF">Lalb_Chr08g0233121</name>
</gene>
<accession>A0A6A4Q3P0</accession>
<evidence type="ECO:0000313" key="1">
    <source>
        <dbReference type="EMBL" id="KAE9608219.1"/>
    </source>
</evidence>
<comment type="caution">
    <text evidence="1">The sequence shown here is derived from an EMBL/GenBank/DDBJ whole genome shotgun (WGS) entry which is preliminary data.</text>
</comment>